<gene>
    <name evidence="1" type="ORF">SODALDRAFT_357983</name>
</gene>
<sequence>MPKIYCATITQTAYWYLNGLTGPRGVFQVALVKLTFYLHVGAIGRATWIWVANYYENAAHVAISGTSAMFTAQSQDHESQLNAKYPQLVVCYTRALRDWLAVSCNPRNRTSLQVYYTNSTTSKFMMYGATTCIAVMYGGVGLGEGADIEAPGERGGGRPKTAAGQRMVKVESWHCQRSALCSYAASCSNKCCGGGVCISWRPLSLSSIDLGRPRLMTQDSRHDLDFVNWSPDIREPKWRESTQDNSAAQVKE</sequence>
<protein>
    <submittedName>
        <fullName evidence="1">Uncharacterized protein</fullName>
    </submittedName>
</protein>
<reference evidence="1 2" key="1">
    <citation type="journal article" date="2018" name="Mol. Ecol.">
        <title>The obligate alkalophilic soda-lake fungus Sodiomyces alkalinus has shifted to a protein diet.</title>
        <authorList>
            <person name="Grum-Grzhimaylo A.A."/>
            <person name="Falkoski D.L."/>
            <person name="van den Heuvel J."/>
            <person name="Valero-Jimenez C.A."/>
            <person name="Min B."/>
            <person name="Choi I.G."/>
            <person name="Lipzen A."/>
            <person name="Daum C.G."/>
            <person name="Aanen D.K."/>
            <person name="Tsang A."/>
            <person name="Henrissat B."/>
            <person name="Bilanenko E.N."/>
            <person name="de Vries R.P."/>
            <person name="van Kan J.A.L."/>
            <person name="Grigoriev I.V."/>
            <person name="Debets A.J.M."/>
        </authorList>
    </citation>
    <scope>NUCLEOTIDE SEQUENCE [LARGE SCALE GENOMIC DNA]</scope>
    <source>
        <strain evidence="1 2">F11</strain>
    </source>
</reference>
<name>A0A3N2PYS1_SODAK</name>
<dbReference type="EMBL" id="ML119053">
    <property type="protein sequence ID" value="ROT39578.1"/>
    <property type="molecule type" value="Genomic_DNA"/>
</dbReference>
<proteinExistence type="predicted"/>
<keyword evidence="2" id="KW-1185">Reference proteome</keyword>
<dbReference type="AlphaFoldDB" id="A0A3N2PYS1"/>
<dbReference type="Proteomes" id="UP000272025">
    <property type="component" value="Unassembled WGS sequence"/>
</dbReference>
<evidence type="ECO:0000313" key="1">
    <source>
        <dbReference type="EMBL" id="ROT39578.1"/>
    </source>
</evidence>
<evidence type="ECO:0000313" key="2">
    <source>
        <dbReference type="Proteomes" id="UP000272025"/>
    </source>
</evidence>
<organism evidence="1 2">
    <name type="scientific">Sodiomyces alkalinus (strain CBS 110278 / VKM F-3762 / F11)</name>
    <name type="common">Alkaliphilic filamentous fungus</name>
    <dbReference type="NCBI Taxonomy" id="1314773"/>
    <lineage>
        <taxon>Eukaryota</taxon>
        <taxon>Fungi</taxon>
        <taxon>Dikarya</taxon>
        <taxon>Ascomycota</taxon>
        <taxon>Pezizomycotina</taxon>
        <taxon>Sordariomycetes</taxon>
        <taxon>Hypocreomycetidae</taxon>
        <taxon>Glomerellales</taxon>
        <taxon>Plectosphaerellaceae</taxon>
        <taxon>Sodiomyces</taxon>
    </lineage>
</organism>
<dbReference type="GeneID" id="39582535"/>
<dbReference type="RefSeq" id="XP_028467384.1">
    <property type="nucleotide sequence ID" value="XM_028614057.1"/>
</dbReference>
<accession>A0A3N2PYS1</accession>